<comment type="subcellular location">
    <subcellularLocation>
        <location evidence="2">Membrane</location>
        <topology evidence="2">Multi-pass membrane protein</topology>
    </subcellularLocation>
</comment>
<evidence type="ECO:0000256" key="8">
    <source>
        <dbReference type="ARBA" id="ARBA00022989"/>
    </source>
</evidence>
<protein>
    <submittedName>
        <fullName evidence="14">M50 family metallopeptidase</fullName>
    </submittedName>
</protein>
<keyword evidence="15" id="KW-1185">Reference proteome</keyword>
<proteinExistence type="inferred from homology"/>
<dbReference type="Proteomes" id="UP001597181">
    <property type="component" value="Unassembled WGS sequence"/>
</dbReference>
<keyword evidence="10 12" id="KW-0472">Membrane</keyword>
<evidence type="ECO:0000256" key="12">
    <source>
        <dbReference type="SAM" id="Phobius"/>
    </source>
</evidence>
<comment type="caution">
    <text evidence="14">The sequence shown here is derived from an EMBL/GenBank/DDBJ whole genome shotgun (WGS) entry which is preliminary data.</text>
</comment>
<dbReference type="RefSeq" id="WP_343960692.1">
    <property type="nucleotide sequence ID" value="NZ_BAAAKZ010000009.1"/>
</dbReference>
<evidence type="ECO:0000256" key="9">
    <source>
        <dbReference type="ARBA" id="ARBA00023049"/>
    </source>
</evidence>
<feature type="transmembrane region" description="Helical" evidence="12">
    <location>
        <begin position="501"/>
        <end position="522"/>
    </location>
</feature>
<keyword evidence="8 12" id="KW-1133">Transmembrane helix</keyword>
<dbReference type="InterPro" id="IPR004387">
    <property type="entry name" value="Pept_M50_Zn"/>
</dbReference>
<evidence type="ECO:0000256" key="1">
    <source>
        <dbReference type="ARBA" id="ARBA00001947"/>
    </source>
</evidence>
<feature type="transmembrane region" description="Helical" evidence="12">
    <location>
        <begin position="6"/>
        <end position="24"/>
    </location>
</feature>
<keyword evidence="9" id="KW-0482">Metalloprotease</keyword>
<dbReference type="InterPro" id="IPR041489">
    <property type="entry name" value="PDZ_6"/>
</dbReference>
<keyword evidence="4" id="KW-0645">Protease</keyword>
<dbReference type="SMART" id="SM00228">
    <property type="entry name" value="PDZ"/>
    <property type="match status" value="1"/>
</dbReference>
<evidence type="ECO:0000256" key="3">
    <source>
        <dbReference type="ARBA" id="ARBA00007931"/>
    </source>
</evidence>
<dbReference type="InterPro" id="IPR001478">
    <property type="entry name" value="PDZ"/>
</dbReference>
<dbReference type="PANTHER" id="PTHR42837">
    <property type="entry name" value="REGULATOR OF SIGMA-E PROTEASE RSEP"/>
    <property type="match status" value="1"/>
</dbReference>
<keyword evidence="7" id="KW-0862">Zinc</keyword>
<evidence type="ECO:0000256" key="5">
    <source>
        <dbReference type="ARBA" id="ARBA00022692"/>
    </source>
</evidence>
<dbReference type="CDD" id="cd06163">
    <property type="entry name" value="S2P-M50_PDZ_RseP-like"/>
    <property type="match status" value="1"/>
</dbReference>
<dbReference type="Gene3D" id="2.30.42.10">
    <property type="match status" value="1"/>
</dbReference>
<keyword evidence="6" id="KW-0378">Hydrolase</keyword>
<comment type="similarity">
    <text evidence="3">Belongs to the peptidase M50B family.</text>
</comment>
<dbReference type="EMBL" id="JBHTLY010000007">
    <property type="protein sequence ID" value="MFD1202933.1"/>
    <property type="molecule type" value="Genomic_DNA"/>
</dbReference>
<dbReference type="InterPro" id="IPR008915">
    <property type="entry name" value="Peptidase_M50"/>
</dbReference>
<gene>
    <name evidence="14" type="ORF">ACFQ3U_13610</name>
</gene>
<evidence type="ECO:0000256" key="6">
    <source>
        <dbReference type="ARBA" id="ARBA00022801"/>
    </source>
</evidence>
<feature type="transmembrane region" description="Helical" evidence="12">
    <location>
        <begin position="217"/>
        <end position="242"/>
    </location>
</feature>
<dbReference type="InterPro" id="IPR036034">
    <property type="entry name" value="PDZ_sf"/>
</dbReference>
<organism evidence="14 15">
    <name type="scientific">Leucobacter albus</name>
    <dbReference type="NCBI Taxonomy" id="272210"/>
    <lineage>
        <taxon>Bacteria</taxon>
        <taxon>Bacillati</taxon>
        <taxon>Actinomycetota</taxon>
        <taxon>Actinomycetes</taxon>
        <taxon>Micrococcales</taxon>
        <taxon>Microbacteriaceae</taxon>
        <taxon>Leucobacter</taxon>
    </lineage>
</organism>
<evidence type="ECO:0000259" key="13">
    <source>
        <dbReference type="SMART" id="SM00228"/>
    </source>
</evidence>
<keyword evidence="5 12" id="KW-0812">Transmembrane</keyword>
<dbReference type="Pfam" id="PF17820">
    <property type="entry name" value="PDZ_6"/>
    <property type="match status" value="1"/>
</dbReference>
<evidence type="ECO:0000256" key="11">
    <source>
        <dbReference type="SAM" id="MobiDB-lite"/>
    </source>
</evidence>
<evidence type="ECO:0000256" key="7">
    <source>
        <dbReference type="ARBA" id="ARBA00022833"/>
    </source>
</evidence>
<name>A0ABW3TR59_9MICO</name>
<comment type="cofactor">
    <cofactor evidence="1">
        <name>Zn(2+)</name>
        <dbReference type="ChEBI" id="CHEBI:29105"/>
    </cofactor>
</comment>
<evidence type="ECO:0000256" key="2">
    <source>
        <dbReference type="ARBA" id="ARBA00004141"/>
    </source>
</evidence>
<dbReference type="Pfam" id="PF02163">
    <property type="entry name" value="Peptidase_M50"/>
    <property type="match status" value="1"/>
</dbReference>
<dbReference type="CDD" id="cd23081">
    <property type="entry name" value="cpPDZ_EcRseP-like"/>
    <property type="match status" value="1"/>
</dbReference>
<evidence type="ECO:0000313" key="15">
    <source>
        <dbReference type="Proteomes" id="UP001597181"/>
    </source>
</evidence>
<sequence length="532" mass="54980">MTTVLLYALGILIIVLLLGISIALHEIGHLIPAKLFGVKVTQYMIGFGRTIWSRKKGETEYGVKLLPLGGYVAMIGMYPPAKPGEAPRESTTGFLNSVVEESPVKVGKGRGEHIVDEITRVGDVPAGEGTGPAGAGPAGPATGPATGPAGPATGAAGPATGPAGPTTGAADEPETDDAEYRRGLAGWVDEAREASAETIGEGEDHRSFYRLPVWKKIIVMAGGPLMNLVLAFVFFGIVISGFGVGQSSTTLVHVSECLVQAGSTQTECGADDPAAPAAAAGLQPGDTLVSVDGTAIEGWEQFRQIVAASPGRPLSVQIERAGSTNTLSLTPEPNERVLADGSGKALLNDDGTPKTETVGMIGATPGTETVQRPITEVPAFVGENVKAVSGIVINLPARLVDVWQAAFGAEERDPNGPMGVVGVGRLAGEIVSMDEAPIAARAQFIFSLAGSLNVALFVFNLVPLMPLDGGHIAGAIYEAIKRGWAKLRRKPDPGPVDTAKMVPITFVVVIALGAMSLLLMYADIVKPVSFFG</sequence>
<evidence type="ECO:0000313" key="14">
    <source>
        <dbReference type="EMBL" id="MFD1202933.1"/>
    </source>
</evidence>
<accession>A0ABW3TR59</accession>
<dbReference type="SUPFAM" id="SSF50156">
    <property type="entry name" value="PDZ domain-like"/>
    <property type="match status" value="1"/>
</dbReference>
<feature type="compositionally biased region" description="Low complexity" evidence="11">
    <location>
        <begin position="138"/>
        <end position="170"/>
    </location>
</feature>
<evidence type="ECO:0000256" key="4">
    <source>
        <dbReference type="ARBA" id="ARBA00022670"/>
    </source>
</evidence>
<feature type="compositionally biased region" description="Gly residues" evidence="11">
    <location>
        <begin position="128"/>
        <end position="137"/>
    </location>
</feature>
<feature type="domain" description="PDZ" evidence="13">
    <location>
        <begin position="233"/>
        <end position="322"/>
    </location>
</feature>
<dbReference type="PANTHER" id="PTHR42837:SF2">
    <property type="entry name" value="MEMBRANE METALLOPROTEASE ARASP2, CHLOROPLASTIC-RELATED"/>
    <property type="match status" value="1"/>
</dbReference>
<feature type="transmembrane region" description="Helical" evidence="12">
    <location>
        <begin position="454"/>
        <end position="480"/>
    </location>
</feature>
<feature type="region of interest" description="Disordered" evidence="11">
    <location>
        <begin position="123"/>
        <end position="176"/>
    </location>
</feature>
<reference evidence="15" key="1">
    <citation type="journal article" date="2019" name="Int. J. Syst. Evol. Microbiol.">
        <title>The Global Catalogue of Microorganisms (GCM) 10K type strain sequencing project: providing services to taxonomists for standard genome sequencing and annotation.</title>
        <authorList>
            <consortium name="The Broad Institute Genomics Platform"/>
            <consortium name="The Broad Institute Genome Sequencing Center for Infectious Disease"/>
            <person name="Wu L."/>
            <person name="Ma J."/>
        </authorList>
    </citation>
    <scope>NUCLEOTIDE SEQUENCE [LARGE SCALE GENOMIC DNA]</scope>
    <source>
        <strain evidence="15">CCUG 50213</strain>
    </source>
</reference>
<evidence type="ECO:0000256" key="10">
    <source>
        <dbReference type="ARBA" id="ARBA00023136"/>
    </source>
</evidence>